<name>A0A5B9E7U4_9BACT</name>
<dbReference type="KEGG" id="talb:FTW19_03930"/>
<dbReference type="EMBL" id="CP042806">
    <property type="protein sequence ID" value="QEE27235.1"/>
    <property type="molecule type" value="Genomic_DNA"/>
</dbReference>
<dbReference type="InterPro" id="IPR008969">
    <property type="entry name" value="CarboxyPept-like_regulatory"/>
</dbReference>
<feature type="domain" description="TonB-dependent transporter Oar-like beta-barrel" evidence="1">
    <location>
        <begin position="289"/>
        <end position="1261"/>
    </location>
</feature>
<dbReference type="AlphaFoldDB" id="A0A5B9E7U4"/>
<gene>
    <name evidence="2" type="ORF">FTW19_03930</name>
</gene>
<dbReference type="Pfam" id="PF25183">
    <property type="entry name" value="OMP_b-brl_4"/>
    <property type="match status" value="1"/>
</dbReference>
<dbReference type="Pfam" id="PF13620">
    <property type="entry name" value="CarboxypepD_reg"/>
    <property type="match status" value="1"/>
</dbReference>
<dbReference type="InterPro" id="IPR057601">
    <property type="entry name" value="Oar-like_b-barrel"/>
</dbReference>
<proteinExistence type="predicted"/>
<accession>A0A5B9E7U4</accession>
<reference evidence="2 3" key="1">
    <citation type="submission" date="2019-08" db="EMBL/GenBank/DDBJ databases">
        <title>Complete genome sequence of Terriglobus albidus strain ORNL.</title>
        <authorList>
            <person name="Podar M."/>
        </authorList>
    </citation>
    <scope>NUCLEOTIDE SEQUENCE [LARGE SCALE GENOMIC DNA]</scope>
    <source>
        <strain evidence="2 3">ORNL</strain>
    </source>
</reference>
<sequence>MSTLEPLQLITRENLRKYPLDQANNTPSISVSPLALTREPSPFVLRSPSMLRITRCLVLLALVSIICGALQAQQGQDLASLAGVVTDASGAVIPGVSVTLKNPLTGVVYAATTNKEGFYRIPGVVPSQTYEVTFTATGFSDARFTNVPLLVASARTQNAQLKAGEAVAIEVSVEGERNTVNTIDATIGNNLDIKAVDELPVLNRLSPVVLFSQQPGVSSVNGTTLSIAGARSDQNAMTIDGLDVNDIAAGSSTSMVGNAPVDSIQEFRGTVAGLLASSGTGGGGQFQLITKSGTNKFHGNINEYHRDASTVANDWFNNNTNPKLPRPNYIRNQFGGNIGGPVLKDRLFFFFNYYGSRIVQSGTQNRIVPLDSYRAGNVSYIKATNGSTACPANSRQDTTPQCIGVANINTLDPQGQGFNSNIQSVFNNRYPHANLLSQGDGVNSGVYRFTFPQPDNHNIYVGKVDFSLTQTQRIWARATVSREDRVYAAPQFPTDPLTFPFQDRSYGYVIGHNWTIGNNKVNSFEYGDNITVFNFPTLYNPTGLNTFTFGGGTTTFLNGAYAAPGSQRRRVPIPVVRDDFNWTIGRHNLSFGGTFKFIKTNSLLTNDYNFVTLGLGGNRTTLNASLRPSDIRAGSTASNTYDSAFALALGRVGSINSNYNYNAAGNALTQGSGAVRRYRYYQTELYFGDIWKVTPHLTIDYGVRWQYYSVPYEANGLEAVQNTTFDSYFAARQAQSRSGISSNGAVPFITYNLGGKANNGPDLYSPNYKDFAPRFAFSYNPASDPKTVFNGSVGIVFDRTVINAVNFVQDQSSYLFQNTAPQPYGGRSSANADLLNDPRVGSNLSIPAPAAAPAITKPFTPYVTNNVGNGLLSGQFNTIIDPKLKDPYSLMYNFGMQHEFPANFVMRLNYVGRQGRRLLAQADASQLIDFPDNASGQTLNQAFSNLVVQARAGGAFTNQPFFQNQVTGGTAYVYNNYASLLYAGDFADTVQALYASGRLGPNIGMPTQFAGNTFMTNKGFSSYNGFLATLSKSSSKGARFDVNYTWSHSIDNVSAVANFIPSSQGFGYVCDVTQPRACRANSDFDINHVISADFIYDLPFGRGRTFGANTPLWLDEIIGGWTLSGLPGWRSGQALNTNTSAFVAGYANNSPAIFSGDRGAIRRRVHKASNGAVTLFDDPTKAGAAFVGPIGLTIGNRNVLRGPSAWGMDAGLAKTFKVIPEKVNLKFRADAFNVFNHPVFSAPTSANQNIFASTFGTLTSMQLWNGTSYRVAQFALRLEF</sequence>
<keyword evidence="3" id="KW-1185">Reference proteome</keyword>
<evidence type="ECO:0000313" key="3">
    <source>
        <dbReference type="Proteomes" id="UP000321820"/>
    </source>
</evidence>
<organism evidence="2 3">
    <name type="scientific">Terriglobus albidus</name>
    <dbReference type="NCBI Taxonomy" id="1592106"/>
    <lineage>
        <taxon>Bacteria</taxon>
        <taxon>Pseudomonadati</taxon>
        <taxon>Acidobacteriota</taxon>
        <taxon>Terriglobia</taxon>
        <taxon>Terriglobales</taxon>
        <taxon>Acidobacteriaceae</taxon>
        <taxon>Terriglobus</taxon>
    </lineage>
</organism>
<dbReference type="Gene3D" id="2.60.40.1120">
    <property type="entry name" value="Carboxypeptidase-like, regulatory domain"/>
    <property type="match status" value="1"/>
</dbReference>
<evidence type="ECO:0000259" key="1">
    <source>
        <dbReference type="Pfam" id="PF25183"/>
    </source>
</evidence>
<dbReference type="OrthoDB" id="97893at2"/>
<protein>
    <recommendedName>
        <fullName evidence="1">TonB-dependent transporter Oar-like beta-barrel domain-containing protein</fullName>
    </recommendedName>
</protein>
<dbReference type="Proteomes" id="UP000321820">
    <property type="component" value="Chromosome"/>
</dbReference>
<dbReference type="SUPFAM" id="SSF56935">
    <property type="entry name" value="Porins"/>
    <property type="match status" value="1"/>
</dbReference>
<evidence type="ECO:0000313" key="2">
    <source>
        <dbReference type="EMBL" id="QEE27235.1"/>
    </source>
</evidence>
<dbReference type="SUPFAM" id="SSF49464">
    <property type="entry name" value="Carboxypeptidase regulatory domain-like"/>
    <property type="match status" value="1"/>
</dbReference>